<keyword evidence="6" id="KW-1185">Reference proteome</keyword>
<protein>
    <submittedName>
        <fullName evidence="3">DNA-binding protein</fullName>
    </submittedName>
</protein>
<dbReference type="EMBL" id="CP031733">
    <property type="protein sequence ID" value="AXQ78701.1"/>
    <property type="molecule type" value="Genomic_DNA"/>
</dbReference>
<gene>
    <name evidence="1" type="ORF">DDV21_006215</name>
    <name evidence="2" type="ORF">DDV22_02325</name>
    <name evidence="3" type="ORF">DDV23_00385</name>
</gene>
<accession>A0A372KP03</accession>
<dbReference type="KEGG" id="schj:DDV21_006215"/>
<evidence type="ECO:0000313" key="2">
    <source>
        <dbReference type="EMBL" id="RFU51706.1"/>
    </source>
</evidence>
<organism evidence="3 5">
    <name type="scientific">Streptococcus chenjunshii</name>
    <dbReference type="NCBI Taxonomy" id="2173853"/>
    <lineage>
        <taxon>Bacteria</taxon>
        <taxon>Bacillati</taxon>
        <taxon>Bacillota</taxon>
        <taxon>Bacilli</taxon>
        <taxon>Lactobacillales</taxon>
        <taxon>Streptococcaceae</taxon>
        <taxon>Streptococcus</taxon>
    </lineage>
</organism>
<accession>A0A346NCF6</accession>
<dbReference type="AlphaFoldDB" id="A0A372KP03"/>
<dbReference type="Proteomes" id="UP000246115">
    <property type="component" value="Chromosome"/>
</dbReference>
<dbReference type="Proteomes" id="UP000264056">
    <property type="component" value="Unassembled WGS sequence"/>
</dbReference>
<evidence type="ECO:0000313" key="6">
    <source>
        <dbReference type="Proteomes" id="UP000264056"/>
    </source>
</evidence>
<keyword evidence="3" id="KW-0238">DNA-binding</keyword>
<dbReference type="InterPro" id="IPR032580">
    <property type="entry name" value="SatD"/>
</dbReference>
<dbReference type="EMBL" id="QVQY01000003">
    <property type="protein sequence ID" value="RFU51706.1"/>
    <property type="molecule type" value="Genomic_DNA"/>
</dbReference>
<reference evidence="1" key="4">
    <citation type="journal article" date="2019" name="Int. J. Syst. Evol. Microbiol.">
        <title>Streptococcus chenjunshii sp. nov. isolated from feces of Tibetan antelopes.</title>
        <authorList>
            <person name="Tian Z."/>
            <person name="Lu S."/>
            <person name="Jin D."/>
            <person name="Yang J."/>
            <person name="Pu J."/>
            <person name="Lai X.H."/>
            <person name="Bai X.N."/>
            <person name="Wu X.M."/>
            <person name="Li J."/>
            <person name="Wang S."/>
            <person name="Xu J."/>
        </authorList>
    </citation>
    <scope>NUCLEOTIDE SEQUENCE</scope>
    <source>
        <strain evidence="1">Z15</strain>
    </source>
</reference>
<evidence type="ECO:0000313" key="5">
    <source>
        <dbReference type="Proteomes" id="UP000262901"/>
    </source>
</evidence>
<name>A0A372KP03_9STRE</name>
<reference evidence="2 6" key="1">
    <citation type="submission" date="2018-08" db="EMBL/GenBank/DDBJ databases">
        <title>Draft genome of Streptococcus sp .nov. Z2.</title>
        <authorList>
            <person name="Tian Z."/>
        </authorList>
    </citation>
    <scope>NUCLEOTIDE SEQUENCE [LARGE SCALE GENOMIC DNA]</scope>
    <source>
        <strain evidence="2 6">Z2</strain>
    </source>
</reference>
<reference evidence="3 5" key="2">
    <citation type="submission" date="2018-08" db="EMBL/GenBank/DDBJ databases">
        <title>Draft genome of Streptococcus sp. nov. Z1.</title>
        <authorList>
            <person name="Tian Z."/>
        </authorList>
    </citation>
    <scope>NUCLEOTIDE SEQUENCE [LARGE SCALE GENOMIC DNA]</scope>
    <source>
        <strain evidence="3">Z1</strain>
        <strain evidence="5">Z1(2018)</strain>
    </source>
</reference>
<proteinExistence type="predicted"/>
<evidence type="ECO:0000313" key="3">
    <source>
        <dbReference type="EMBL" id="RFU54027.1"/>
    </source>
</evidence>
<reference evidence="4" key="3">
    <citation type="submission" date="2018-08" db="EMBL/GenBank/DDBJ databases">
        <title>Streptococcus chenjunshii sp. nov., isolated from stools sample of the Tibetan antelope in the Qinghai-Tibet plateau, China.</title>
        <authorList>
            <person name="Tian Z."/>
        </authorList>
    </citation>
    <scope>NUCLEOTIDE SEQUENCE [LARGE SCALE GENOMIC DNA]</scope>
    <source>
        <strain evidence="4">Z15</strain>
    </source>
</reference>
<dbReference type="EMBL" id="QVQZ01000001">
    <property type="protein sequence ID" value="RFU54027.1"/>
    <property type="molecule type" value="Genomic_DNA"/>
</dbReference>
<dbReference type="GO" id="GO:0003677">
    <property type="term" value="F:DNA binding"/>
    <property type="evidence" value="ECO:0007669"/>
    <property type="project" value="UniProtKB-KW"/>
</dbReference>
<dbReference type="Pfam" id="PF16264">
    <property type="entry name" value="SatD"/>
    <property type="match status" value="1"/>
</dbReference>
<dbReference type="OrthoDB" id="3197351at2"/>
<dbReference type="Proteomes" id="UP000262901">
    <property type="component" value="Unassembled WGS sequence"/>
</dbReference>
<sequence length="223" mass="24742">MIYIAIIGDLINSKKLERRSQVQEQLLSLMEEVNQKYKTIVASPFTVTTGDEFQALLIPNNNIFHLIDEIAIALHPIEVRFGIGVGKMSTAINQVQSIGSDGPAFWLARAAIDSIHDKNDYGTSHIALHCDNQLIQNTVNSLLSAGDFIKSKWTANQTAVLQALLAEDIYQEQFEHQKIAETLGIKPSGFTKRLKASGLKHYLRSRNAAADMMLSSIHPKEGE</sequence>
<evidence type="ECO:0000313" key="1">
    <source>
        <dbReference type="EMBL" id="AXQ78701.1"/>
    </source>
</evidence>
<dbReference type="RefSeq" id="WP_116877123.1">
    <property type="nucleotide sequence ID" value="NZ_CP031733.1"/>
</dbReference>
<evidence type="ECO:0000313" key="4">
    <source>
        <dbReference type="Proteomes" id="UP000246115"/>
    </source>
</evidence>